<evidence type="ECO:0000313" key="14">
    <source>
        <dbReference type="Proteomes" id="UP000249467"/>
    </source>
</evidence>
<evidence type="ECO:0000256" key="2">
    <source>
        <dbReference type="ARBA" id="ARBA00008367"/>
    </source>
</evidence>
<comment type="subunit">
    <text evidence="10">PSII is composed of 1 copy each of membrane proteins PsbA, PsbB, PsbC, PsbD, PsbE, PsbF, PsbH, PsbI, PsbJ, PsbK, PsbL, PsbM, PsbT, PsbX, PsbY, PsbZ, Psb30/Ycf12, peripheral proteins PsbO, CyanoQ (PsbQ), PsbU, PsbV and a large number of cofactors. It forms dimeric complexes.</text>
</comment>
<dbReference type="AlphaFoldDB" id="A0A2W4WHG4"/>
<evidence type="ECO:0000256" key="10">
    <source>
        <dbReference type="HAMAP-Rule" id="MF_00644"/>
    </source>
</evidence>
<reference evidence="13 14" key="2">
    <citation type="submission" date="2018-06" db="EMBL/GenBank/DDBJ databases">
        <title>Metagenomic assembly of (sub)arctic Cyanobacteria and their associated microbiome from non-axenic cultures.</title>
        <authorList>
            <person name="Baurain D."/>
        </authorList>
    </citation>
    <scope>NUCLEOTIDE SEQUENCE [LARGE SCALE GENOMIC DNA]</scope>
    <source>
        <strain evidence="13">ULC066bin1</strain>
    </source>
</reference>
<evidence type="ECO:0000256" key="8">
    <source>
        <dbReference type="ARBA" id="ARBA00023136"/>
    </source>
</evidence>
<protein>
    <recommendedName>
        <fullName evidence="10 11">Photosystem II reaction center protein Z</fullName>
        <shortName evidence="10">PSII-Z</shortName>
    </recommendedName>
</protein>
<evidence type="ECO:0000256" key="7">
    <source>
        <dbReference type="ARBA" id="ARBA00023078"/>
    </source>
</evidence>
<evidence type="ECO:0000256" key="3">
    <source>
        <dbReference type="ARBA" id="ARBA00022469"/>
    </source>
</evidence>
<comment type="function">
    <text evidence="11">Controls the interaction of photosystem II (PSII) cores with the light-harvesting antenna, regulates electron flow through the 2 photosystem reaction centers. PSII is a light-driven water plastoquinone oxidoreductase, using light energy to abstract electrons from H(2)O, generating a proton gradient subsequently used for ATP formation.</text>
</comment>
<comment type="similarity">
    <text evidence="2 10 11">Belongs to the PsbZ family.</text>
</comment>
<evidence type="ECO:0000256" key="12">
    <source>
        <dbReference type="SAM" id="Phobius"/>
    </source>
</evidence>
<keyword evidence="9 10" id="KW-0604">Photosystem II</keyword>
<dbReference type="EMBL" id="QBML01000002">
    <property type="protein sequence ID" value="PZO44564.1"/>
    <property type="molecule type" value="Genomic_DNA"/>
</dbReference>
<dbReference type="GO" id="GO:0042549">
    <property type="term" value="P:photosystem II stabilization"/>
    <property type="evidence" value="ECO:0007669"/>
    <property type="project" value="InterPro"/>
</dbReference>
<dbReference type="SUPFAM" id="SSF161055">
    <property type="entry name" value="PsbZ-like"/>
    <property type="match status" value="1"/>
</dbReference>
<dbReference type="PANTHER" id="PTHR34971">
    <property type="entry name" value="PHOTOSYSTEM II REACTION CENTER PROTEIN Z"/>
    <property type="match status" value="1"/>
</dbReference>
<dbReference type="GO" id="GO:0015979">
    <property type="term" value="P:photosynthesis"/>
    <property type="evidence" value="ECO:0007669"/>
    <property type="project" value="UniProtKB-UniRule"/>
</dbReference>
<dbReference type="Pfam" id="PF01737">
    <property type="entry name" value="Ycf9"/>
    <property type="match status" value="1"/>
</dbReference>
<keyword evidence="3 10" id="KW-0674">Reaction center</keyword>
<evidence type="ECO:0000256" key="1">
    <source>
        <dbReference type="ARBA" id="ARBA00004141"/>
    </source>
</evidence>
<keyword evidence="6 10" id="KW-1133">Transmembrane helix</keyword>
<dbReference type="GO" id="GO:0009539">
    <property type="term" value="C:photosystem II reaction center"/>
    <property type="evidence" value="ECO:0007669"/>
    <property type="project" value="InterPro"/>
</dbReference>
<evidence type="ECO:0000256" key="9">
    <source>
        <dbReference type="ARBA" id="ARBA00023276"/>
    </source>
</evidence>
<comment type="caution">
    <text evidence="13">The sequence shown here is derived from an EMBL/GenBank/DDBJ whole genome shotgun (WGS) entry which is preliminary data.</text>
</comment>
<accession>A0A2W4WHG4</accession>
<evidence type="ECO:0000256" key="11">
    <source>
        <dbReference type="RuleBase" id="RU003472"/>
    </source>
</evidence>
<evidence type="ECO:0000256" key="4">
    <source>
        <dbReference type="ARBA" id="ARBA00022531"/>
    </source>
</evidence>
<dbReference type="Gene3D" id="1.10.287.740">
    <property type="entry name" value="Photosystem II PsbZ, reaction centre"/>
    <property type="match status" value="1"/>
</dbReference>
<keyword evidence="4 10" id="KW-0602">Photosynthesis</keyword>
<dbReference type="GO" id="GO:0031676">
    <property type="term" value="C:plasma membrane-derived thylakoid membrane"/>
    <property type="evidence" value="ECO:0007669"/>
    <property type="project" value="UniProtKB-SubCell"/>
</dbReference>
<comment type="function">
    <text evidence="10">May control the interaction of photosystem II (PSII) cores with the light-harvesting antenna, regulates electron flow through the 2 photosystem reaction centers. PSII is a light-driven water plastoquinone oxidoreductase, using light energy to abstract electrons from H(2)O, generating a proton gradient subsequently used for ATP formation.</text>
</comment>
<evidence type="ECO:0000256" key="5">
    <source>
        <dbReference type="ARBA" id="ARBA00022692"/>
    </source>
</evidence>
<evidence type="ECO:0000256" key="6">
    <source>
        <dbReference type="ARBA" id="ARBA00022989"/>
    </source>
</evidence>
<dbReference type="NCBIfam" id="TIGR03043">
    <property type="entry name" value="PS_II_psbZ"/>
    <property type="match status" value="1"/>
</dbReference>
<comment type="subcellular location">
    <subcellularLocation>
        <location evidence="10">Cellular thylakoid membrane</location>
        <topology evidence="10">Multi-pass membrane protein</topology>
    </subcellularLocation>
    <subcellularLocation>
        <location evidence="1">Membrane</location>
        <topology evidence="1">Multi-pass membrane protein</topology>
    </subcellularLocation>
</comment>
<feature type="transmembrane region" description="Helical" evidence="12">
    <location>
        <begin position="38"/>
        <end position="61"/>
    </location>
</feature>
<name>A0A2W4WHG4_9CYAN</name>
<dbReference type="PANTHER" id="PTHR34971:SF2">
    <property type="entry name" value="PHOTOSYSTEM II REACTION CENTER PROTEIN Z"/>
    <property type="match status" value="1"/>
</dbReference>
<dbReference type="InterPro" id="IPR002644">
    <property type="entry name" value="PSII_PsbZ"/>
</dbReference>
<gene>
    <name evidence="10" type="primary">psbZ</name>
    <name evidence="13" type="ORF">DCF19_02115</name>
</gene>
<organism evidence="13 14">
    <name type="scientific">Pseudanabaena frigida</name>
    <dbReference type="NCBI Taxonomy" id="945775"/>
    <lineage>
        <taxon>Bacteria</taxon>
        <taxon>Bacillati</taxon>
        <taxon>Cyanobacteriota</taxon>
        <taxon>Cyanophyceae</taxon>
        <taxon>Pseudanabaenales</taxon>
        <taxon>Pseudanabaenaceae</taxon>
        <taxon>Pseudanabaena</taxon>
    </lineage>
</organism>
<keyword evidence="7 10" id="KW-0793">Thylakoid</keyword>
<dbReference type="HAMAP" id="MF_00644">
    <property type="entry name" value="PSII_PsbZ"/>
    <property type="match status" value="1"/>
</dbReference>
<evidence type="ECO:0000313" key="13">
    <source>
        <dbReference type="EMBL" id="PZO44564.1"/>
    </source>
</evidence>
<keyword evidence="8 10" id="KW-0472">Membrane</keyword>
<reference evidence="13 14" key="1">
    <citation type="submission" date="2018-04" db="EMBL/GenBank/DDBJ databases">
        <authorList>
            <person name="Go L.Y."/>
            <person name="Mitchell J.A."/>
        </authorList>
    </citation>
    <scope>NUCLEOTIDE SEQUENCE [LARGE SCALE GENOMIC DNA]</scope>
    <source>
        <strain evidence="13">ULC066bin1</strain>
    </source>
</reference>
<keyword evidence="5 10" id="KW-0812">Transmembrane</keyword>
<proteinExistence type="inferred from homology"/>
<sequence>MTILFQLLLAAFVLFSFVLVIGVPVAYASPSSWNQTKPLLFLGSLIWLAFVIVIGILNAFVA</sequence>
<dbReference type="Proteomes" id="UP000249467">
    <property type="component" value="Unassembled WGS sequence"/>
</dbReference>
<dbReference type="InterPro" id="IPR036512">
    <property type="entry name" value="PSII_PsbZ_sf"/>
</dbReference>